<evidence type="ECO:0000313" key="1">
    <source>
        <dbReference type="EMBL" id="KAH8993539.1"/>
    </source>
</evidence>
<keyword evidence="2" id="KW-1185">Reference proteome</keyword>
<dbReference type="InterPro" id="IPR041078">
    <property type="entry name" value="Plavaka"/>
</dbReference>
<gene>
    <name evidence="1" type="ORF">EDB92DRAFT_1815595</name>
</gene>
<sequence length="252" mass="28556">MKELNHIIDEEMPGRLKFKCEKICIGGESYDFHFREVIPCIRALFGDPRYSGHLYLHTERHYRDAGCTTQVFGEMYTGKWWWSVQQSLELRKPGATQAQMLMGYIPATQLKQITNQAARRRALGNLFHSCMRKLLNPIESYGVTGIAMATGDGIWYRCHPILATFIGDYPEQLLITCTYNRSAPSALYHKANLEPTQDSLCVTSAAVGVLKHLVRWLAALRSGEITRDAAVYHRTTMPDTFTKASPGSQAHR</sequence>
<accession>A0AAD4LJK7</accession>
<dbReference type="Proteomes" id="UP001201163">
    <property type="component" value="Unassembled WGS sequence"/>
</dbReference>
<dbReference type="Pfam" id="PF18759">
    <property type="entry name" value="Plavaka"/>
    <property type="match status" value="1"/>
</dbReference>
<comment type="caution">
    <text evidence="1">The sequence shown here is derived from an EMBL/GenBank/DDBJ whole genome shotgun (WGS) entry which is preliminary data.</text>
</comment>
<dbReference type="AlphaFoldDB" id="A0AAD4LJK7"/>
<protein>
    <submittedName>
        <fullName evidence="1">Uncharacterized protein</fullName>
    </submittedName>
</protein>
<dbReference type="EMBL" id="JAKELL010000018">
    <property type="protein sequence ID" value="KAH8993539.1"/>
    <property type="molecule type" value="Genomic_DNA"/>
</dbReference>
<reference evidence="1" key="1">
    <citation type="submission" date="2022-01" db="EMBL/GenBank/DDBJ databases">
        <title>Comparative genomics reveals a dynamic genome evolution in the ectomycorrhizal milk-cap (Lactarius) mushrooms.</title>
        <authorList>
            <consortium name="DOE Joint Genome Institute"/>
            <person name="Lebreton A."/>
            <person name="Tang N."/>
            <person name="Kuo A."/>
            <person name="LaButti K."/>
            <person name="Drula E."/>
            <person name="Barry K."/>
            <person name="Clum A."/>
            <person name="Lipzen A."/>
            <person name="Mousain D."/>
            <person name="Ng V."/>
            <person name="Wang R."/>
            <person name="Wang X."/>
            <person name="Dai Y."/>
            <person name="Henrissat B."/>
            <person name="Grigoriev I.V."/>
            <person name="Guerin-Laguette A."/>
            <person name="Yu F."/>
            <person name="Martin F.M."/>
        </authorList>
    </citation>
    <scope>NUCLEOTIDE SEQUENCE</scope>
    <source>
        <strain evidence="1">QP</strain>
    </source>
</reference>
<evidence type="ECO:0000313" key="2">
    <source>
        <dbReference type="Proteomes" id="UP001201163"/>
    </source>
</evidence>
<name>A0AAD4LJK7_9AGAM</name>
<proteinExistence type="predicted"/>
<organism evidence="1 2">
    <name type="scientific">Lactarius akahatsu</name>
    <dbReference type="NCBI Taxonomy" id="416441"/>
    <lineage>
        <taxon>Eukaryota</taxon>
        <taxon>Fungi</taxon>
        <taxon>Dikarya</taxon>
        <taxon>Basidiomycota</taxon>
        <taxon>Agaricomycotina</taxon>
        <taxon>Agaricomycetes</taxon>
        <taxon>Russulales</taxon>
        <taxon>Russulaceae</taxon>
        <taxon>Lactarius</taxon>
    </lineage>
</organism>